<comment type="similarity">
    <text evidence="2">Belongs to the glycosyl hydrolase 88 family.</text>
</comment>
<feature type="binding site" evidence="4">
    <location>
        <position position="231"/>
    </location>
    <ligand>
        <name>substrate</name>
    </ligand>
</feature>
<dbReference type="Pfam" id="PF07470">
    <property type="entry name" value="Glyco_hydro_88"/>
    <property type="match status" value="1"/>
</dbReference>
<sequence length="384" mass="43686">MKIKESTPEKMVITAEIEAIIHKIDTNMHTFQNKFPHKTATGNYSDSLNLDGNWTGSFWTGMVLLAYVYTEDKKYVDYLLNYMPIFRQRLETGYTDHDLGFLYQLYATSLYKLTGNEEAKAMAVQAGDELLQRYNPVGKFIRAWGRLEEEDRKGKLIIDCMMNLPLLYCASEISGQNKYFQAAEGHAATTYQYCIREDYSTYHTYDFNPYTGEPVGGFNEGGYADESAWSRGQAWGIYGFALSYAHTGLGKYLTAAENLADYYLDHLPHDLIPHWDFKLPDFTDAVKDASAASIAAAGMLDIAALEPEAEKARFYEASAYTILESLRTNYSKAMDPSVEGILQNCYVRDPKLGVMHSYTIWGDYYYLELLMKAVGIDPKLWTVK</sequence>
<dbReference type="InterPro" id="IPR008928">
    <property type="entry name" value="6-hairpin_glycosidase_sf"/>
</dbReference>
<organism evidence="5 6">
    <name type="scientific">Paenibacillus oryzisoli</name>
    <dbReference type="NCBI Taxonomy" id="1850517"/>
    <lineage>
        <taxon>Bacteria</taxon>
        <taxon>Bacillati</taxon>
        <taxon>Bacillota</taxon>
        <taxon>Bacilli</taxon>
        <taxon>Bacillales</taxon>
        <taxon>Paenibacillaceae</taxon>
        <taxon>Paenibacillus</taxon>
    </lineage>
</organism>
<evidence type="ECO:0000256" key="1">
    <source>
        <dbReference type="ARBA" id="ARBA00022801"/>
    </source>
</evidence>
<comment type="caution">
    <text evidence="5">The sequence shown here is derived from an EMBL/GenBank/DDBJ whole genome shotgun (WGS) entry which is preliminary data.</text>
</comment>
<dbReference type="InterPro" id="IPR052369">
    <property type="entry name" value="UG_Glycosaminoglycan_Hydrolase"/>
</dbReference>
<dbReference type="SUPFAM" id="SSF48208">
    <property type="entry name" value="Six-hairpin glycosidases"/>
    <property type="match status" value="1"/>
</dbReference>
<protein>
    <recommendedName>
        <fullName evidence="7">Glucuronyl hydrolase</fullName>
    </recommendedName>
</protein>
<dbReference type="PANTHER" id="PTHR36845:SF1">
    <property type="entry name" value="HYDROLASE, PUTATIVE (AFU_ORTHOLOGUE AFUA_7G05090)-RELATED"/>
    <property type="match status" value="1"/>
</dbReference>
<evidence type="ECO:0000256" key="4">
    <source>
        <dbReference type="PIRSR" id="PIRSR610905-2"/>
    </source>
</evidence>
<feature type="binding site" evidence="4">
    <location>
        <position position="217"/>
    </location>
    <ligand>
        <name>substrate</name>
    </ligand>
</feature>
<evidence type="ECO:0000256" key="3">
    <source>
        <dbReference type="PIRSR" id="PIRSR610905-1"/>
    </source>
</evidence>
<dbReference type="AlphaFoldDB" id="A0A198AGX4"/>
<dbReference type="GO" id="GO:0000272">
    <property type="term" value="P:polysaccharide catabolic process"/>
    <property type="evidence" value="ECO:0007669"/>
    <property type="project" value="TreeGrafter"/>
</dbReference>
<feature type="binding site" evidence="4">
    <location>
        <position position="235"/>
    </location>
    <ligand>
        <name>substrate</name>
    </ligand>
</feature>
<feature type="binding site" evidence="4">
    <location>
        <position position="98"/>
    </location>
    <ligand>
        <name>substrate</name>
    </ligand>
</feature>
<feature type="binding site" evidence="4">
    <location>
        <position position="159"/>
    </location>
    <ligand>
        <name>substrate</name>
    </ligand>
</feature>
<accession>A0A198AGX4</accession>
<dbReference type="InterPro" id="IPR010905">
    <property type="entry name" value="Glyco_hydro_88"/>
</dbReference>
<evidence type="ECO:0008006" key="7">
    <source>
        <dbReference type="Google" id="ProtNLM"/>
    </source>
</evidence>
<name>A0A198AGX4_9BACL</name>
<evidence type="ECO:0000313" key="6">
    <source>
        <dbReference type="Proteomes" id="UP000078454"/>
    </source>
</evidence>
<keyword evidence="1" id="KW-0378">Hydrolase</keyword>
<dbReference type="InterPro" id="IPR012341">
    <property type="entry name" value="6hp_glycosidase-like_sf"/>
</dbReference>
<reference evidence="5 6" key="1">
    <citation type="submission" date="2016-05" db="EMBL/GenBank/DDBJ databases">
        <title>Paenibacillus sp. 1ZS3-15 nov., isolated from the rhizosphere soil.</title>
        <authorList>
            <person name="Zhang X.X."/>
            <person name="Zhang J."/>
        </authorList>
    </citation>
    <scope>NUCLEOTIDE SEQUENCE [LARGE SCALE GENOMIC DNA]</scope>
    <source>
        <strain evidence="5 6">1ZS3-15</strain>
    </source>
</reference>
<evidence type="ECO:0000256" key="2">
    <source>
        <dbReference type="ARBA" id="ARBA00038358"/>
    </source>
</evidence>
<proteinExistence type="inferred from homology"/>
<evidence type="ECO:0000313" key="5">
    <source>
        <dbReference type="EMBL" id="OAS20482.1"/>
    </source>
</evidence>
<dbReference type="Gene3D" id="1.50.10.10">
    <property type="match status" value="1"/>
</dbReference>
<gene>
    <name evidence="5" type="ORF">A8708_18080</name>
</gene>
<dbReference type="STRING" id="1850517.A8708_18080"/>
<dbReference type="PANTHER" id="PTHR36845">
    <property type="entry name" value="HYDROLASE, PUTATIVE (AFU_ORTHOLOGUE AFUA_7G05090)-RELATED"/>
    <property type="match status" value="1"/>
</dbReference>
<feature type="active site" description="Proton donor" evidence="3">
    <location>
        <position position="159"/>
    </location>
</feature>
<keyword evidence="6" id="KW-1185">Reference proteome</keyword>
<feature type="active site" description="Nucleophile" evidence="3">
    <location>
        <position position="98"/>
    </location>
</feature>
<dbReference type="Proteomes" id="UP000078454">
    <property type="component" value="Unassembled WGS sequence"/>
</dbReference>
<dbReference type="RefSeq" id="WP_068663112.1">
    <property type="nucleotide sequence ID" value="NZ_LYPB01000050.1"/>
</dbReference>
<dbReference type="EMBL" id="LYPB01000050">
    <property type="protein sequence ID" value="OAS20482.1"/>
    <property type="molecule type" value="Genomic_DNA"/>
</dbReference>
<dbReference type="GO" id="GO:0052757">
    <property type="term" value="F:chondroitin hydrolase activity"/>
    <property type="evidence" value="ECO:0007669"/>
    <property type="project" value="TreeGrafter"/>
</dbReference>